<organism evidence="6 7">
    <name type="scientific">Streptomyces kasugaensis</name>
    <dbReference type="NCBI Taxonomy" id="1946"/>
    <lineage>
        <taxon>Bacteria</taxon>
        <taxon>Bacillati</taxon>
        <taxon>Actinomycetota</taxon>
        <taxon>Actinomycetes</taxon>
        <taxon>Kitasatosporales</taxon>
        <taxon>Streptomycetaceae</taxon>
        <taxon>Streptomyces</taxon>
    </lineage>
</organism>
<evidence type="ECO:0000256" key="1">
    <source>
        <dbReference type="ARBA" id="ARBA00023015"/>
    </source>
</evidence>
<dbReference type="GeneID" id="97373519"/>
<dbReference type="InterPro" id="IPR001647">
    <property type="entry name" value="HTH_TetR"/>
</dbReference>
<dbReference type="Proteomes" id="UP000292452">
    <property type="component" value="Unassembled WGS sequence"/>
</dbReference>
<feature type="domain" description="HTH tetR-type" evidence="5">
    <location>
        <begin position="10"/>
        <end position="70"/>
    </location>
</feature>
<keyword evidence="7" id="KW-1185">Reference proteome</keyword>
<proteinExistence type="predicted"/>
<reference evidence="6 7" key="1">
    <citation type="submission" date="2019-02" db="EMBL/GenBank/DDBJ databases">
        <title>Draft Genome Sequence of Streptomyces sp. AM-2504, identified by 16S rRNA comparative analysis as a Streptomyces Kasugaensis strain.</title>
        <authorList>
            <person name="Napolioni V."/>
            <person name="Giuliodori A.M."/>
            <person name="Spurio R."/>
            <person name="Fabbretti A."/>
        </authorList>
    </citation>
    <scope>NUCLEOTIDE SEQUENCE [LARGE SCALE GENOMIC DNA]</scope>
    <source>
        <strain evidence="6 7">AM-2504</strain>
    </source>
</reference>
<feature type="DNA-binding region" description="H-T-H motif" evidence="4">
    <location>
        <begin position="33"/>
        <end position="52"/>
    </location>
</feature>
<comment type="caution">
    <text evidence="6">The sequence shown here is derived from an EMBL/GenBank/DDBJ whole genome shotgun (WGS) entry which is preliminary data.</text>
</comment>
<dbReference type="OrthoDB" id="3237195at2"/>
<evidence type="ECO:0000256" key="4">
    <source>
        <dbReference type="PROSITE-ProRule" id="PRU00335"/>
    </source>
</evidence>
<dbReference type="NCBIfam" id="NF041196">
    <property type="entry name" value="ScbR_bind_reg"/>
    <property type="match status" value="1"/>
</dbReference>
<protein>
    <submittedName>
        <fullName evidence="6">TetR/AcrR family transcriptional regulator</fullName>
    </submittedName>
</protein>
<dbReference type="GO" id="GO:0003677">
    <property type="term" value="F:DNA binding"/>
    <property type="evidence" value="ECO:0007669"/>
    <property type="project" value="UniProtKB-UniRule"/>
</dbReference>
<dbReference type="PRINTS" id="PR00455">
    <property type="entry name" value="HTHTETR"/>
</dbReference>
<name>A0A4Q9I1R8_STRKA</name>
<evidence type="ECO:0000313" key="6">
    <source>
        <dbReference type="EMBL" id="TBO61603.1"/>
    </source>
</evidence>
<dbReference type="PANTHER" id="PTHR47506">
    <property type="entry name" value="TRANSCRIPTIONAL REGULATORY PROTEIN"/>
    <property type="match status" value="1"/>
</dbReference>
<evidence type="ECO:0000256" key="2">
    <source>
        <dbReference type="ARBA" id="ARBA00023125"/>
    </source>
</evidence>
<sequence length="207" mass="22994">MARQRQERAVRTRDALIQAAAETFDENGFSGAGINRILERAGVTPGAMYFHFKSKEDLARAVIVEQAAALRLPEQPSGIQQLVNLTLYLAGEMQRNVRFRAGVRLAVDQTEGGVQDFTVYEWWGEKFRQELLAARARDELLEDVDEAECARVLVAAYTGTQLMSQLSTGRADLPQQIVAMWRYLLPGIARPRTVSRVTVDAALSVAA</sequence>
<dbReference type="RefSeq" id="WP_052855301.1">
    <property type="nucleotide sequence ID" value="NZ_NDXL01000001.1"/>
</dbReference>
<dbReference type="EMBL" id="SIXH01000002">
    <property type="protein sequence ID" value="TBO61603.1"/>
    <property type="molecule type" value="Genomic_DNA"/>
</dbReference>
<accession>A0A4Q9I1R8</accession>
<dbReference type="PROSITE" id="PS50977">
    <property type="entry name" value="HTH_TETR_2"/>
    <property type="match status" value="1"/>
</dbReference>
<keyword evidence="2 4" id="KW-0238">DNA-binding</keyword>
<keyword evidence="3" id="KW-0804">Transcription</keyword>
<dbReference type="Pfam" id="PF00440">
    <property type="entry name" value="TetR_N"/>
    <property type="match status" value="1"/>
</dbReference>
<dbReference type="Gene3D" id="1.10.357.10">
    <property type="entry name" value="Tetracycline Repressor, domain 2"/>
    <property type="match status" value="1"/>
</dbReference>
<evidence type="ECO:0000313" key="7">
    <source>
        <dbReference type="Proteomes" id="UP000292452"/>
    </source>
</evidence>
<dbReference type="InterPro" id="IPR054126">
    <property type="entry name" value="CprB_TetR_C"/>
</dbReference>
<dbReference type="SUPFAM" id="SSF46689">
    <property type="entry name" value="Homeodomain-like"/>
    <property type="match status" value="1"/>
</dbReference>
<keyword evidence="1" id="KW-0805">Transcription regulation</keyword>
<gene>
    <name evidence="6" type="ORF">EYS09_00520</name>
</gene>
<dbReference type="Pfam" id="PF21935">
    <property type="entry name" value="TetR_C_45"/>
    <property type="match status" value="1"/>
</dbReference>
<dbReference type="PANTHER" id="PTHR47506:SF6">
    <property type="entry name" value="HTH-TYPE TRANSCRIPTIONAL REPRESSOR NEMR"/>
    <property type="match status" value="1"/>
</dbReference>
<evidence type="ECO:0000256" key="3">
    <source>
        <dbReference type="ARBA" id="ARBA00023163"/>
    </source>
</evidence>
<dbReference type="InterPro" id="IPR036271">
    <property type="entry name" value="Tet_transcr_reg_TetR-rel_C_sf"/>
</dbReference>
<dbReference type="AlphaFoldDB" id="A0A4Q9I1R8"/>
<dbReference type="InterPro" id="IPR047923">
    <property type="entry name" value="ArpA-like"/>
</dbReference>
<evidence type="ECO:0000259" key="5">
    <source>
        <dbReference type="PROSITE" id="PS50977"/>
    </source>
</evidence>
<dbReference type="SUPFAM" id="SSF48498">
    <property type="entry name" value="Tetracyclin repressor-like, C-terminal domain"/>
    <property type="match status" value="1"/>
</dbReference>
<dbReference type="InterPro" id="IPR009057">
    <property type="entry name" value="Homeodomain-like_sf"/>
</dbReference>